<proteinExistence type="predicted"/>
<comment type="caution">
    <text evidence="1">The sequence shown here is derived from an EMBL/GenBank/DDBJ whole genome shotgun (WGS) entry which is preliminary data.</text>
</comment>
<name>A0A852YFZ4_9MICO</name>
<accession>A0A852YFZ4</accession>
<reference evidence="1 2" key="1">
    <citation type="submission" date="2020-07" db="EMBL/GenBank/DDBJ databases">
        <title>Sequencing the genomes of 1000 actinobacteria strains.</title>
        <authorList>
            <person name="Klenk H.-P."/>
        </authorList>
    </citation>
    <scope>NUCLEOTIDE SEQUENCE [LARGE SCALE GENOMIC DNA]</scope>
    <source>
        <strain evidence="1 2">DSM 23141</strain>
    </source>
</reference>
<organism evidence="1 2">
    <name type="scientific">Schumannella luteola</name>
    <dbReference type="NCBI Taxonomy" id="472059"/>
    <lineage>
        <taxon>Bacteria</taxon>
        <taxon>Bacillati</taxon>
        <taxon>Actinomycetota</taxon>
        <taxon>Actinomycetes</taxon>
        <taxon>Micrococcales</taxon>
        <taxon>Microbacteriaceae</taxon>
        <taxon>Schumannella</taxon>
    </lineage>
</organism>
<dbReference type="EMBL" id="JACBZY010000001">
    <property type="protein sequence ID" value="NYH00215.1"/>
    <property type="molecule type" value="Genomic_DNA"/>
</dbReference>
<dbReference type="RefSeq" id="WP_179568895.1">
    <property type="nucleotide sequence ID" value="NZ_JACBZY010000001.1"/>
</dbReference>
<dbReference type="AlphaFoldDB" id="A0A852YFZ4"/>
<keyword evidence="2" id="KW-1185">Reference proteome</keyword>
<evidence type="ECO:0000313" key="1">
    <source>
        <dbReference type="EMBL" id="NYH00215.1"/>
    </source>
</evidence>
<dbReference type="Proteomes" id="UP000553888">
    <property type="component" value="Unassembled WGS sequence"/>
</dbReference>
<gene>
    <name evidence="1" type="ORF">BJ979_002840</name>
</gene>
<protein>
    <submittedName>
        <fullName evidence="1">Uncharacterized protein</fullName>
    </submittedName>
</protein>
<sequence>MSSLDLEAAEGAESPRAGLELLRLPFVFSQVGVLGVDAFRRAAREWGLNVSASQLHSVRRAGLLVPLFAVVEDADSSKTILVDEADQDRIARYARAGTLRAPDDATVDAGSEYFYSRWQLLGLRDALRVLENRRICPNAPTGSDEAFADRAREEHLALAALASRFYPQIVGQVSFPSFADQDSVRRAARDLTAERRLEVVGLPTGRLRPAGEFLLDRARNHDPLAEWWDVIRHSNHLGWFKLRGRALESVWQRIAAEVLLRAEEELASETGDPIPSANGPRLRQALTDRIGHTSPSGLPVALTRMALSPQPRVVLVLEGDVEMFHVRAILDAIELGHRVRLVNQGTSSDSPTELASFVAPRLAQANGRRAIIEGAPTSLVVAMDNEGEFRESNGAFDRTVSNLRQKVRDQVSGQGAAVSEEELDSLVDVRTWGEQKYELANFSDEELAVGLARVGLTHGDSAEREEDLRELLISHLEHVRNRELDVKVVYQRMQWPVRKMDLARELLSALTSRIGQAATYDELPPVLKLVEDVRVLVNHNSLGAFGLNVAQHEDIATNEEQPRP</sequence>
<evidence type="ECO:0000313" key="2">
    <source>
        <dbReference type="Proteomes" id="UP000553888"/>
    </source>
</evidence>